<keyword evidence="9 14" id="KW-0133">Cell shape</keyword>
<dbReference type="InterPro" id="IPR050061">
    <property type="entry name" value="MurCDEF_pg_biosynth"/>
</dbReference>
<feature type="domain" description="Mur ligase C-terminal" evidence="16">
    <location>
        <begin position="347"/>
        <end position="474"/>
    </location>
</feature>
<accession>A0A0K2H118</accession>
<keyword evidence="7 14" id="KW-0547">Nucleotide-binding</keyword>
<evidence type="ECO:0000256" key="11">
    <source>
        <dbReference type="ARBA" id="ARBA00023306"/>
    </source>
</evidence>
<evidence type="ECO:0000256" key="7">
    <source>
        <dbReference type="ARBA" id="ARBA00022741"/>
    </source>
</evidence>
<dbReference type="HAMAP" id="MF_00046">
    <property type="entry name" value="MurC"/>
    <property type="match status" value="1"/>
</dbReference>
<proteinExistence type="inferred from homology"/>
<feature type="domain" description="Mur ligase N-terminal catalytic" evidence="15">
    <location>
        <begin position="19"/>
        <end position="122"/>
    </location>
</feature>
<dbReference type="InterPro" id="IPR004101">
    <property type="entry name" value="Mur_ligase_C"/>
</dbReference>
<evidence type="ECO:0000256" key="4">
    <source>
        <dbReference type="ARBA" id="ARBA00022490"/>
    </source>
</evidence>
<sequence length="489" mass="51211">MNIDFDQFQPVVGELPASVHMIGIGGAGMSGVARILLARGVRVTGSDMKESRAVVGLRAMGAEIAIGHDRANLELAGEQDFPEAVVISFAAIPKTNPELAGAAELNIPVLKRSDVLALLMQDSDAVLIAGTHGKTSTTSMSVAALQAAGLDPSFAVGGLMSKAGVNAHQGTGEVFVAEADESDASLLTYQPKVAVVTNIEPDHLDFFGDAETYYRVFDAFAQRIKPGGRLVVCAEDPHAAALGERAVDSGLEVLAYGGEESFAEHPSLPRGAVLHGWTPAGGGARVEASVDGRNVVFELHQPGRHMALNALAAMVAGNCVGADLERMARGLGEFTGVRRRFDYHGSVSTGQFSGVRVYDDYAHHPTEVAAVLGAARELVTQAGKGEVVAVFQPHLYSRTRNFADEFAAALSLADKAVILDVYGAREEPLPGVDGGLLAGKVTIPVVYEPHFTSVPTRVREIAAADDVILTIGAGSVTMLADEILGELDE</sequence>
<feature type="domain" description="Mur ligase central" evidence="17">
    <location>
        <begin position="128"/>
        <end position="316"/>
    </location>
</feature>
<evidence type="ECO:0000256" key="5">
    <source>
        <dbReference type="ARBA" id="ARBA00022598"/>
    </source>
</evidence>
<dbReference type="Pfam" id="PF01225">
    <property type="entry name" value="Mur_ligase"/>
    <property type="match status" value="1"/>
</dbReference>
<evidence type="ECO:0000256" key="3">
    <source>
        <dbReference type="ARBA" id="ARBA00012211"/>
    </source>
</evidence>
<dbReference type="SUPFAM" id="SSF51984">
    <property type="entry name" value="MurCD N-terminal domain"/>
    <property type="match status" value="1"/>
</dbReference>
<dbReference type="InterPro" id="IPR013221">
    <property type="entry name" value="Mur_ligase_cen"/>
</dbReference>
<comment type="similarity">
    <text evidence="14">Belongs to the MurCDEF family.</text>
</comment>
<dbReference type="InterPro" id="IPR036615">
    <property type="entry name" value="Mur_ligase_C_dom_sf"/>
</dbReference>
<reference evidence="18 19" key="1">
    <citation type="submission" date="2013-10" db="EMBL/GenBank/DDBJ databases">
        <title>Complete genome sequence of Corynebacterium lactis DSM 45799(T), isolated from raw cow milk.</title>
        <authorList>
            <person name="Ruckert C."/>
            <person name="Albersmeier A."/>
            <person name="Lipski A."/>
            <person name="Kalinowski J."/>
        </authorList>
    </citation>
    <scope>NUCLEOTIDE SEQUENCE [LARGE SCALE GENOMIC DNA]</scope>
    <source>
        <strain evidence="18 19">RW2-5</strain>
    </source>
</reference>
<dbReference type="Pfam" id="PF08245">
    <property type="entry name" value="Mur_ligase_M"/>
    <property type="match status" value="1"/>
</dbReference>
<dbReference type="GO" id="GO:0008360">
    <property type="term" value="P:regulation of cell shape"/>
    <property type="evidence" value="ECO:0007669"/>
    <property type="project" value="UniProtKB-KW"/>
</dbReference>
<dbReference type="Gene3D" id="3.90.190.20">
    <property type="entry name" value="Mur ligase, C-terminal domain"/>
    <property type="match status" value="1"/>
</dbReference>
<dbReference type="PATRIC" id="fig|1408189.4.peg.1574"/>
<dbReference type="KEGG" id="clw:CLAC_07855"/>
<dbReference type="Gene3D" id="3.40.50.720">
    <property type="entry name" value="NAD(P)-binding Rossmann-like Domain"/>
    <property type="match status" value="1"/>
</dbReference>
<dbReference type="GO" id="GO:0005737">
    <property type="term" value="C:cytoplasm"/>
    <property type="evidence" value="ECO:0007669"/>
    <property type="project" value="UniProtKB-SubCell"/>
</dbReference>
<evidence type="ECO:0000256" key="12">
    <source>
        <dbReference type="ARBA" id="ARBA00023316"/>
    </source>
</evidence>
<dbReference type="Gene3D" id="3.40.1190.10">
    <property type="entry name" value="Mur-like, catalytic domain"/>
    <property type="match status" value="1"/>
</dbReference>
<dbReference type="Pfam" id="PF02875">
    <property type="entry name" value="Mur_ligase_C"/>
    <property type="match status" value="1"/>
</dbReference>
<dbReference type="InterPro" id="IPR000713">
    <property type="entry name" value="Mur_ligase_N"/>
</dbReference>
<keyword evidence="5 14" id="KW-0436">Ligase</keyword>
<dbReference type="NCBIfam" id="TIGR01082">
    <property type="entry name" value="murC"/>
    <property type="match status" value="1"/>
</dbReference>
<comment type="subcellular location">
    <subcellularLocation>
        <location evidence="1 14">Cytoplasm</location>
    </subcellularLocation>
</comment>
<dbReference type="SUPFAM" id="SSF53623">
    <property type="entry name" value="MurD-like peptide ligases, catalytic domain"/>
    <property type="match status" value="1"/>
</dbReference>
<evidence type="ECO:0000256" key="1">
    <source>
        <dbReference type="ARBA" id="ARBA00004496"/>
    </source>
</evidence>
<protein>
    <recommendedName>
        <fullName evidence="3 14">UDP-N-acetylmuramate--L-alanine ligase</fullName>
        <ecNumber evidence="3 14">6.3.2.8</ecNumber>
    </recommendedName>
    <alternativeName>
        <fullName evidence="14">UDP-N-acetylmuramoyl-L-alanine synthetase</fullName>
    </alternativeName>
</protein>
<dbReference type="STRING" id="1408189.CLAC_07855"/>
<evidence type="ECO:0000256" key="6">
    <source>
        <dbReference type="ARBA" id="ARBA00022618"/>
    </source>
</evidence>
<dbReference type="GO" id="GO:0008763">
    <property type="term" value="F:UDP-N-acetylmuramate-L-alanine ligase activity"/>
    <property type="evidence" value="ECO:0007669"/>
    <property type="project" value="UniProtKB-UniRule"/>
</dbReference>
<evidence type="ECO:0000256" key="8">
    <source>
        <dbReference type="ARBA" id="ARBA00022840"/>
    </source>
</evidence>
<evidence type="ECO:0000256" key="10">
    <source>
        <dbReference type="ARBA" id="ARBA00022984"/>
    </source>
</evidence>
<comment type="catalytic activity">
    <reaction evidence="13 14">
        <text>UDP-N-acetyl-alpha-D-muramate + L-alanine + ATP = UDP-N-acetyl-alpha-D-muramoyl-L-alanine + ADP + phosphate + H(+)</text>
        <dbReference type="Rhea" id="RHEA:23372"/>
        <dbReference type="ChEBI" id="CHEBI:15378"/>
        <dbReference type="ChEBI" id="CHEBI:30616"/>
        <dbReference type="ChEBI" id="CHEBI:43474"/>
        <dbReference type="ChEBI" id="CHEBI:57972"/>
        <dbReference type="ChEBI" id="CHEBI:70757"/>
        <dbReference type="ChEBI" id="CHEBI:83898"/>
        <dbReference type="ChEBI" id="CHEBI:456216"/>
        <dbReference type="EC" id="6.3.2.8"/>
    </reaction>
</comment>
<dbReference type="Proteomes" id="UP000058446">
    <property type="component" value="Chromosome"/>
</dbReference>
<name>A0A0K2H118_9CORY</name>
<evidence type="ECO:0000256" key="13">
    <source>
        <dbReference type="ARBA" id="ARBA00047833"/>
    </source>
</evidence>
<keyword evidence="12 14" id="KW-0961">Cell wall biogenesis/degradation</keyword>
<evidence type="ECO:0000256" key="14">
    <source>
        <dbReference type="HAMAP-Rule" id="MF_00046"/>
    </source>
</evidence>
<evidence type="ECO:0000313" key="19">
    <source>
        <dbReference type="Proteomes" id="UP000058446"/>
    </source>
</evidence>
<dbReference type="UniPathway" id="UPA00219"/>
<dbReference type="GO" id="GO:0009252">
    <property type="term" value="P:peptidoglycan biosynthetic process"/>
    <property type="evidence" value="ECO:0007669"/>
    <property type="project" value="UniProtKB-UniRule"/>
</dbReference>
<dbReference type="InterPro" id="IPR005758">
    <property type="entry name" value="UDP-N-AcMur_Ala_ligase_MurC"/>
</dbReference>
<dbReference type="GO" id="GO:0071555">
    <property type="term" value="P:cell wall organization"/>
    <property type="evidence" value="ECO:0007669"/>
    <property type="project" value="UniProtKB-KW"/>
</dbReference>
<dbReference type="OrthoDB" id="9804126at2"/>
<dbReference type="EC" id="6.3.2.8" evidence="3 14"/>
<dbReference type="InterPro" id="IPR036565">
    <property type="entry name" value="Mur-like_cat_sf"/>
</dbReference>
<dbReference type="SUPFAM" id="SSF53244">
    <property type="entry name" value="MurD-like peptide ligases, peptide-binding domain"/>
    <property type="match status" value="1"/>
</dbReference>
<keyword evidence="11 14" id="KW-0131">Cell cycle</keyword>
<evidence type="ECO:0000259" key="17">
    <source>
        <dbReference type="Pfam" id="PF08245"/>
    </source>
</evidence>
<keyword evidence="8 14" id="KW-0067">ATP-binding</keyword>
<evidence type="ECO:0000313" key="18">
    <source>
        <dbReference type="EMBL" id="ALA67638.1"/>
    </source>
</evidence>
<feature type="binding site" evidence="14">
    <location>
        <begin position="130"/>
        <end position="136"/>
    </location>
    <ligand>
        <name>ATP</name>
        <dbReference type="ChEBI" id="CHEBI:30616"/>
    </ligand>
</feature>
<dbReference type="GO" id="GO:0005524">
    <property type="term" value="F:ATP binding"/>
    <property type="evidence" value="ECO:0007669"/>
    <property type="project" value="UniProtKB-UniRule"/>
</dbReference>
<keyword evidence="6 14" id="KW-0132">Cell division</keyword>
<gene>
    <name evidence="14" type="primary">murC</name>
    <name evidence="18" type="ORF">CLAC_07855</name>
</gene>
<dbReference type="AlphaFoldDB" id="A0A0K2H118"/>
<evidence type="ECO:0000259" key="15">
    <source>
        <dbReference type="Pfam" id="PF01225"/>
    </source>
</evidence>
<keyword evidence="19" id="KW-1185">Reference proteome</keyword>
<evidence type="ECO:0000256" key="9">
    <source>
        <dbReference type="ARBA" id="ARBA00022960"/>
    </source>
</evidence>
<comment type="pathway">
    <text evidence="2 14">Cell wall biogenesis; peptidoglycan biosynthesis.</text>
</comment>
<comment type="function">
    <text evidence="14">Cell wall formation.</text>
</comment>
<keyword evidence="10 14" id="KW-0573">Peptidoglycan synthesis</keyword>
<dbReference type="PANTHER" id="PTHR43445">
    <property type="entry name" value="UDP-N-ACETYLMURAMATE--L-ALANINE LIGASE-RELATED"/>
    <property type="match status" value="1"/>
</dbReference>
<dbReference type="RefSeq" id="WP_053412410.1">
    <property type="nucleotide sequence ID" value="NZ_CP006841.1"/>
</dbReference>
<dbReference type="GO" id="GO:0051301">
    <property type="term" value="P:cell division"/>
    <property type="evidence" value="ECO:0007669"/>
    <property type="project" value="UniProtKB-KW"/>
</dbReference>
<keyword evidence="4 14" id="KW-0963">Cytoplasm</keyword>
<dbReference type="EMBL" id="CP006841">
    <property type="protein sequence ID" value="ALA67638.1"/>
    <property type="molecule type" value="Genomic_DNA"/>
</dbReference>
<organism evidence="18 19">
    <name type="scientific">Corynebacterium lactis RW2-5</name>
    <dbReference type="NCBI Taxonomy" id="1408189"/>
    <lineage>
        <taxon>Bacteria</taxon>
        <taxon>Bacillati</taxon>
        <taxon>Actinomycetota</taxon>
        <taxon>Actinomycetes</taxon>
        <taxon>Mycobacteriales</taxon>
        <taxon>Corynebacteriaceae</taxon>
        <taxon>Corynebacterium</taxon>
    </lineage>
</organism>
<evidence type="ECO:0000259" key="16">
    <source>
        <dbReference type="Pfam" id="PF02875"/>
    </source>
</evidence>
<evidence type="ECO:0000256" key="2">
    <source>
        <dbReference type="ARBA" id="ARBA00004752"/>
    </source>
</evidence>
<dbReference type="PANTHER" id="PTHR43445:SF3">
    <property type="entry name" value="UDP-N-ACETYLMURAMATE--L-ALANINE LIGASE"/>
    <property type="match status" value="1"/>
</dbReference>